<organism evidence="10 11">
    <name type="scientific">Abditibacterium utsteinense</name>
    <dbReference type="NCBI Taxonomy" id="1960156"/>
    <lineage>
        <taxon>Bacteria</taxon>
        <taxon>Pseudomonadati</taxon>
        <taxon>Abditibacteriota</taxon>
        <taxon>Abditibacteriia</taxon>
        <taxon>Abditibacteriales</taxon>
        <taxon>Abditibacteriaceae</taxon>
        <taxon>Abditibacterium</taxon>
    </lineage>
</organism>
<keyword evidence="3" id="KW-0808">Transferase</keyword>
<dbReference type="FunCoup" id="A0A2S8SR10">
    <property type="interactions" value="315"/>
</dbReference>
<dbReference type="InterPro" id="IPR029044">
    <property type="entry name" value="Nucleotide-diphossugar_trans"/>
</dbReference>
<dbReference type="InterPro" id="IPR050065">
    <property type="entry name" value="GlmU-like"/>
</dbReference>
<dbReference type="InterPro" id="IPR025877">
    <property type="entry name" value="MobA-like_NTP_Trfase"/>
</dbReference>
<evidence type="ECO:0000313" key="10">
    <source>
        <dbReference type="EMBL" id="PQV63237.1"/>
    </source>
</evidence>
<sequence length="256" mass="28009">MNLAILVLAAGKGTRMESDLPKVLHQLRGKSLLSHVLTASQKLSPDRLIAVVGHKAELVESEITPEFPNVEFVLQSETKGTGHAVLQAKNALQKFDGDIIVTCGDAPLLTSETLFDLVEKRRYNNAAASMLVGRLDKPGSYGRVVMEQGGLVHEIIEAKDADAETLALPTVNAGTYCFRSHFLWEQLDKIGNNNKSGEYYLTDVIGLLTKNEEKVVGILIEEREMTGINTKAELALLEQQLESEELLQGQSEAQPS</sequence>
<evidence type="ECO:0000256" key="4">
    <source>
        <dbReference type="ARBA" id="ARBA00022695"/>
    </source>
</evidence>
<proteinExistence type="inferred from homology"/>
<evidence type="ECO:0000256" key="7">
    <source>
        <dbReference type="ARBA" id="ARBA00048493"/>
    </source>
</evidence>
<dbReference type="Gene3D" id="3.90.550.10">
    <property type="entry name" value="Spore Coat Polysaccharide Biosynthesis Protein SpsA, Chain A"/>
    <property type="match status" value="1"/>
</dbReference>
<dbReference type="PANTHER" id="PTHR43584:SF3">
    <property type="entry name" value="BIFUNCTIONAL PROTEIN GLMU"/>
    <property type="match status" value="1"/>
</dbReference>
<dbReference type="CDD" id="cd02540">
    <property type="entry name" value="GT2_GlmU_N_bac"/>
    <property type="match status" value="1"/>
</dbReference>
<dbReference type="EMBL" id="NIGF01000014">
    <property type="protein sequence ID" value="PQV63237.1"/>
    <property type="molecule type" value="Genomic_DNA"/>
</dbReference>
<dbReference type="GO" id="GO:0019134">
    <property type="term" value="F:glucosamine-1-phosphate N-acetyltransferase activity"/>
    <property type="evidence" value="ECO:0007669"/>
    <property type="project" value="UniProtKB-EC"/>
</dbReference>
<evidence type="ECO:0000313" key="11">
    <source>
        <dbReference type="Proteomes" id="UP000237684"/>
    </source>
</evidence>
<comment type="caution">
    <text evidence="10">The sequence shown here is derived from an EMBL/GenBank/DDBJ whole genome shotgun (WGS) entry which is preliminary data.</text>
</comment>
<dbReference type="InParanoid" id="A0A2S8SR10"/>
<accession>A0A2S8SR10</accession>
<comment type="catalytic activity">
    <reaction evidence="7">
        <text>N-acetyl-alpha-D-glucosamine 1-phosphate + UTP + H(+) = UDP-N-acetyl-alpha-D-glucosamine + diphosphate</text>
        <dbReference type="Rhea" id="RHEA:13509"/>
        <dbReference type="ChEBI" id="CHEBI:15378"/>
        <dbReference type="ChEBI" id="CHEBI:33019"/>
        <dbReference type="ChEBI" id="CHEBI:46398"/>
        <dbReference type="ChEBI" id="CHEBI:57705"/>
        <dbReference type="ChEBI" id="CHEBI:57776"/>
        <dbReference type="EC" id="2.7.7.23"/>
    </reaction>
</comment>
<reference evidence="10 11" key="1">
    <citation type="journal article" date="2018" name="Syst. Appl. Microbiol.">
        <title>Abditibacterium utsteinense sp. nov., the first cultivated member of candidate phylum FBP, isolated from ice-free Antarctic soil samples.</title>
        <authorList>
            <person name="Tahon G."/>
            <person name="Tytgat B."/>
            <person name="Lebbe L."/>
            <person name="Carlier A."/>
            <person name="Willems A."/>
        </authorList>
    </citation>
    <scope>NUCLEOTIDE SEQUENCE [LARGE SCALE GENOMIC DNA]</scope>
    <source>
        <strain evidence="10 11">LMG 29911</strain>
    </source>
</reference>
<evidence type="ECO:0000256" key="3">
    <source>
        <dbReference type="ARBA" id="ARBA00022679"/>
    </source>
</evidence>
<evidence type="ECO:0000256" key="1">
    <source>
        <dbReference type="ARBA" id="ARBA00007707"/>
    </source>
</evidence>
<feature type="domain" description="MobA-like NTP transferase" evidence="9">
    <location>
        <begin position="6"/>
        <end position="131"/>
    </location>
</feature>
<comment type="function">
    <text evidence="8">Catalyzes the last two sequential reactions in the de novo biosynthetic pathway for UDP-N-acetylglucosamine (UDP-GlcNAc). The C-terminal domain catalyzes the transfer of acetyl group from acetyl coenzyme A to glucosamine-1-phosphate (GlcN-1-P) to produce N-acetylglucosamine-1-phosphate (GlcNAc-1-P), which is converted into UDP-GlcNAc by the transfer of uridine 5-monophosphate (from uridine 5-triphosphate), a reaction catalyzed by the N-terminal domain.</text>
</comment>
<comment type="similarity">
    <text evidence="2">In the N-terminal section; belongs to the N-acetylglucosamine-1-phosphate uridyltransferase family.</text>
</comment>
<keyword evidence="5" id="KW-0012">Acyltransferase</keyword>
<evidence type="ECO:0000259" key="9">
    <source>
        <dbReference type="Pfam" id="PF12804"/>
    </source>
</evidence>
<evidence type="ECO:0000256" key="2">
    <source>
        <dbReference type="ARBA" id="ARBA00007947"/>
    </source>
</evidence>
<dbReference type="SUPFAM" id="SSF53448">
    <property type="entry name" value="Nucleotide-diphospho-sugar transferases"/>
    <property type="match status" value="1"/>
</dbReference>
<gene>
    <name evidence="10" type="ORF">B1R32_11462</name>
</gene>
<evidence type="ECO:0000256" key="8">
    <source>
        <dbReference type="ARBA" id="ARBA00049628"/>
    </source>
</evidence>
<dbReference type="PANTHER" id="PTHR43584">
    <property type="entry name" value="NUCLEOTIDYL TRANSFERASE"/>
    <property type="match status" value="1"/>
</dbReference>
<evidence type="ECO:0000256" key="6">
    <source>
        <dbReference type="ARBA" id="ARBA00048247"/>
    </source>
</evidence>
<name>A0A2S8SR10_9BACT</name>
<protein>
    <submittedName>
        <fullName evidence="10">UDP-N-acetylglucosamine pyrophosphorylase</fullName>
    </submittedName>
</protein>
<comment type="similarity">
    <text evidence="1">In the C-terminal section; belongs to the transferase hexapeptide repeat family.</text>
</comment>
<dbReference type="GO" id="GO:0003977">
    <property type="term" value="F:UDP-N-acetylglucosamine diphosphorylase activity"/>
    <property type="evidence" value="ECO:0007669"/>
    <property type="project" value="UniProtKB-EC"/>
</dbReference>
<dbReference type="Proteomes" id="UP000237684">
    <property type="component" value="Unassembled WGS sequence"/>
</dbReference>
<keyword evidence="4" id="KW-0548">Nucleotidyltransferase</keyword>
<comment type="catalytic activity">
    <reaction evidence="6">
        <text>alpha-D-glucosamine 1-phosphate + acetyl-CoA = N-acetyl-alpha-D-glucosamine 1-phosphate + CoA + H(+)</text>
        <dbReference type="Rhea" id="RHEA:13725"/>
        <dbReference type="ChEBI" id="CHEBI:15378"/>
        <dbReference type="ChEBI" id="CHEBI:57287"/>
        <dbReference type="ChEBI" id="CHEBI:57288"/>
        <dbReference type="ChEBI" id="CHEBI:57776"/>
        <dbReference type="ChEBI" id="CHEBI:58516"/>
        <dbReference type="EC" id="2.3.1.157"/>
    </reaction>
</comment>
<evidence type="ECO:0000256" key="5">
    <source>
        <dbReference type="ARBA" id="ARBA00023315"/>
    </source>
</evidence>
<dbReference type="Pfam" id="PF12804">
    <property type="entry name" value="NTP_transf_3"/>
    <property type="match status" value="1"/>
</dbReference>
<keyword evidence="11" id="KW-1185">Reference proteome</keyword>
<dbReference type="AlphaFoldDB" id="A0A2S8SR10"/>
<dbReference type="RefSeq" id="WP_123580722.1">
    <property type="nucleotide sequence ID" value="NZ_NIGF01000014.1"/>
</dbReference>
<dbReference type="OrthoDB" id="9806837at2"/>